<dbReference type="InterPro" id="IPR039420">
    <property type="entry name" value="WalR-like"/>
</dbReference>
<comment type="caution">
    <text evidence="8">The sequence shown here is derived from an EMBL/GenBank/DDBJ whole genome shotgun (WGS) entry which is preliminary data.</text>
</comment>
<dbReference type="SMART" id="SM00448">
    <property type="entry name" value="REC"/>
    <property type="match status" value="1"/>
</dbReference>
<evidence type="ECO:0000256" key="1">
    <source>
        <dbReference type="ARBA" id="ARBA00022553"/>
    </source>
</evidence>
<keyword evidence="3" id="KW-0238">DNA-binding</keyword>
<dbReference type="InterPro" id="IPR016032">
    <property type="entry name" value="Sig_transdc_resp-reg_C-effctor"/>
</dbReference>
<evidence type="ECO:0000256" key="4">
    <source>
        <dbReference type="ARBA" id="ARBA00023163"/>
    </source>
</evidence>
<dbReference type="RefSeq" id="WP_248825558.1">
    <property type="nucleotide sequence ID" value="NZ_JALKFT010000016.1"/>
</dbReference>
<dbReference type="InterPro" id="IPR001789">
    <property type="entry name" value="Sig_transdc_resp-reg_receiver"/>
</dbReference>
<proteinExistence type="predicted"/>
<name>A0ABT0K0F9_9ACTN</name>
<dbReference type="Proteomes" id="UP001201873">
    <property type="component" value="Unassembled WGS sequence"/>
</dbReference>
<evidence type="ECO:0000256" key="3">
    <source>
        <dbReference type="ARBA" id="ARBA00023125"/>
    </source>
</evidence>
<sequence>MTHPEPPDAQASTTPAPAGWVRPRVRVLLVDDDPLVRAGLTLMLDGARGSGTPDGEQQEISVVGQAGDGAQALTAVDTHTPHVVLMDLRMPRLDGLSATRRLRARPHPPEVIVLTTFDTDDNVLAALRAGAGGFLLKDAPPTRIVEAVLRVAAGEPILAPQITRRLLARTTTEADTHIRARTALAGLTPREHDVALGVGHGHTNAEIGTRLHLSTATVKAHITRILTHLHLTNRTQLALLVHDAGLL</sequence>
<dbReference type="PANTHER" id="PTHR43214:SF24">
    <property type="entry name" value="TRANSCRIPTIONAL REGULATORY PROTEIN NARL-RELATED"/>
    <property type="match status" value="1"/>
</dbReference>
<keyword evidence="4" id="KW-0804">Transcription</keyword>
<dbReference type="InterPro" id="IPR000792">
    <property type="entry name" value="Tscrpt_reg_LuxR_C"/>
</dbReference>
<dbReference type="CDD" id="cd06170">
    <property type="entry name" value="LuxR_C_like"/>
    <property type="match status" value="1"/>
</dbReference>
<dbReference type="SMART" id="SM00421">
    <property type="entry name" value="HTH_LUXR"/>
    <property type="match status" value="1"/>
</dbReference>
<evidence type="ECO:0000256" key="2">
    <source>
        <dbReference type="ARBA" id="ARBA00023015"/>
    </source>
</evidence>
<dbReference type="PANTHER" id="PTHR43214">
    <property type="entry name" value="TWO-COMPONENT RESPONSE REGULATOR"/>
    <property type="match status" value="1"/>
</dbReference>
<accession>A0ABT0K0F9</accession>
<keyword evidence="2" id="KW-0805">Transcription regulation</keyword>
<feature type="domain" description="Response regulatory" evidence="7">
    <location>
        <begin position="26"/>
        <end position="152"/>
    </location>
</feature>
<feature type="domain" description="HTH luxR-type" evidence="6">
    <location>
        <begin position="180"/>
        <end position="245"/>
    </location>
</feature>
<dbReference type="SUPFAM" id="SSF46894">
    <property type="entry name" value="C-terminal effector domain of the bipartite response regulators"/>
    <property type="match status" value="1"/>
</dbReference>
<reference evidence="8 9" key="1">
    <citation type="submission" date="2022-04" db="EMBL/GenBank/DDBJ databases">
        <title>Genome diversity in the genus Frankia.</title>
        <authorList>
            <person name="Carlos-Shanley C."/>
            <person name="Hahn D."/>
        </authorList>
    </citation>
    <scope>NUCLEOTIDE SEQUENCE [LARGE SCALE GENOMIC DNA]</scope>
    <source>
        <strain evidence="8 9">Ag45/Mut15</strain>
    </source>
</reference>
<gene>
    <name evidence="8" type="ORF">MXD59_16185</name>
</gene>
<dbReference type="SUPFAM" id="SSF52172">
    <property type="entry name" value="CheY-like"/>
    <property type="match status" value="1"/>
</dbReference>
<evidence type="ECO:0000259" key="6">
    <source>
        <dbReference type="PROSITE" id="PS50043"/>
    </source>
</evidence>
<evidence type="ECO:0000256" key="5">
    <source>
        <dbReference type="PROSITE-ProRule" id="PRU00169"/>
    </source>
</evidence>
<keyword evidence="9" id="KW-1185">Reference proteome</keyword>
<protein>
    <submittedName>
        <fullName evidence="8">Response regulator transcription factor</fullName>
    </submittedName>
</protein>
<dbReference type="InterPro" id="IPR011006">
    <property type="entry name" value="CheY-like_superfamily"/>
</dbReference>
<evidence type="ECO:0000313" key="8">
    <source>
        <dbReference type="EMBL" id="MCK9877295.1"/>
    </source>
</evidence>
<evidence type="ECO:0000313" key="9">
    <source>
        <dbReference type="Proteomes" id="UP001201873"/>
    </source>
</evidence>
<dbReference type="PROSITE" id="PS50110">
    <property type="entry name" value="RESPONSE_REGULATORY"/>
    <property type="match status" value="1"/>
</dbReference>
<dbReference type="InterPro" id="IPR058245">
    <property type="entry name" value="NreC/VraR/RcsB-like_REC"/>
</dbReference>
<dbReference type="PROSITE" id="PS50043">
    <property type="entry name" value="HTH_LUXR_2"/>
    <property type="match status" value="1"/>
</dbReference>
<dbReference type="Gene3D" id="3.40.50.2300">
    <property type="match status" value="1"/>
</dbReference>
<dbReference type="Pfam" id="PF00196">
    <property type="entry name" value="GerE"/>
    <property type="match status" value="1"/>
</dbReference>
<feature type="modified residue" description="4-aspartylphosphate" evidence="5">
    <location>
        <position position="87"/>
    </location>
</feature>
<dbReference type="PRINTS" id="PR00038">
    <property type="entry name" value="HTHLUXR"/>
</dbReference>
<keyword evidence="1 5" id="KW-0597">Phosphoprotein</keyword>
<organism evidence="8 9">
    <name type="scientific">Frankia umida</name>
    <dbReference type="NCBI Taxonomy" id="573489"/>
    <lineage>
        <taxon>Bacteria</taxon>
        <taxon>Bacillati</taxon>
        <taxon>Actinomycetota</taxon>
        <taxon>Actinomycetes</taxon>
        <taxon>Frankiales</taxon>
        <taxon>Frankiaceae</taxon>
        <taxon>Frankia</taxon>
    </lineage>
</organism>
<dbReference type="Pfam" id="PF00072">
    <property type="entry name" value="Response_reg"/>
    <property type="match status" value="1"/>
</dbReference>
<evidence type="ECO:0000259" key="7">
    <source>
        <dbReference type="PROSITE" id="PS50110"/>
    </source>
</evidence>
<dbReference type="CDD" id="cd17535">
    <property type="entry name" value="REC_NarL-like"/>
    <property type="match status" value="1"/>
</dbReference>
<dbReference type="EMBL" id="JALKFT010000016">
    <property type="protein sequence ID" value="MCK9877295.1"/>
    <property type="molecule type" value="Genomic_DNA"/>
</dbReference>